<gene>
    <name evidence="6" type="ORF">PHMEG_0007664</name>
</gene>
<dbReference type="PROSITE" id="PS50297">
    <property type="entry name" value="ANK_REP_REGION"/>
    <property type="match status" value="2"/>
</dbReference>
<dbReference type="OrthoDB" id="426293at2759"/>
<dbReference type="STRING" id="4795.A0A225WLH5"/>
<feature type="repeat" description="ANK" evidence="3">
    <location>
        <begin position="397"/>
        <end position="429"/>
    </location>
</feature>
<organism evidence="6 7">
    <name type="scientific">Phytophthora megakarya</name>
    <dbReference type="NCBI Taxonomy" id="4795"/>
    <lineage>
        <taxon>Eukaryota</taxon>
        <taxon>Sar</taxon>
        <taxon>Stramenopiles</taxon>
        <taxon>Oomycota</taxon>
        <taxon>Peronosporomycetes</taxon>
        <taxon>Peronosporales</taxon>
        <taxon>Peronosporaceae</taxon>
        <taxon>Phytophthora</taxon>
    </lineage>
</organism>
<evidence type="ECO:0000256" key="1">
    <source>
        <dbReference type="ARBA" id="ARBA00022737"/>
    </source>
</evidence>
<dbReference type="InterPro" id="IPR002110">
    <property type="entry name" value="Ankyrin_rpt"/>
</dbReference>
<keyword evidence="7" id="KW-1185">Reference proteome</keyword>
<dbReference type="PRINTS" id="PR01415">
    <property type="entry name" value="ANKYRIN"/>
</dbReference>
<keyword evidence="2 3" id="KW-0040">ANK repeat</keyword>
<feature type="repeat" description="ANK" evidence="3">
    <location>
        <begin position="229"/>
        <end position="261"/>
    </location>
</feature>
<feature type="repeat" description="ANK" evidence="3">
    <location>
        <begin position="464"/>
        <end position="496"/>
    </location>
</feature>
<dbReference type="GO" id="GO:0004842">
    <property type="term" value="F:ubiquitin-protein transferase activity"/>
    <property type="evidence" value="ECO:0007669"/>
    <property type="project" value="TreeGrafter"/>
</dbReference>
<dbReference type="AlphaFoldDB" id="A0A225WLH5"/>
<proteinExistence type="predicted"/>
<name>A0A225WLH5_9STRA</name>
<feature type="region of interest" description="Disordered" evidence="5">
    <location>
        <begin position="564"/>
        <end position="617"/>
    </location>
</feature>
<evidence type="ECO:0000256" key="3">
    <source>
        <dbReference type="PROSITE-ProRule" id="PRU00023"/>
    </source>
</evidence>
<dbReference type="Pfam" id="PF12796">
    <property type="entry name" value="Ank_2"/>
    <property type="match status" value="2"/>
</dbReference>
<evidence type="ECO:0000256" key="4">
    <source>
        <dbReference type="SAM" id="Coils"/>
    </source>
</evidence>
<dbReference type="InterPro" id="IPR036770">
    <property type="entry name" value="Ankyrin_rpt-contain_sf"/>
</dbReference>
<feature type="coiled-coil region" evidence="4">
    <location>
        <begin position="359"/>
        <end position="386"/>
    </location>
</feature>
<dbReference type="GO" id="GO:0085020">
    <property type="term" value="P:protein K6-linked ubiquitination"/>
    <property type="evidence" value="ECO:0007669"/>
    <property type="project" value="TreeGrafter"/>
</dbReference>
<dbReference type="SUPFAM" id="SSF48403">
    <property type="entry name" value="Ankyrin repeat"/>
    <property type="match status" value="1"/>
</dbReference>
<comment type="caution">
    <text evidence="6">The sequence shown here is derived from an EMBL/GenBank/DDBJ whole genome shotgun (WGS) entry which is preliminary data.</text>
</comment>
<evidence type="ECO:0000256" key="5">
    <source>
        <dbReference type="SAM" id="MobiDB-lite"/>
    </source>
</evidence>
<evidence type="ECO:0000313" key="6">
    <source>
        <dbReference type="EMBL" id="OWZ18274.1"/>
    </source>
</evidence>
<accession>A0A225WLH5</accession>
<dbReference type="PANTHER" id="PTHR24171">
    <property type="entry name" value="ANKYRIN REPEAT DOMAIN-CONTAINING PROTEIN 39-RELATED"/>
    <property type="match status" value="1"/>
</dbReference>
<dbReference type="Proteomes" id="UP000198211">
    <property type="component" value="Unassembled WGS sequence"/>
</dbReference>
<evidence type="ECO:0000256" key="2">
    <source>
        <dbReference type="ARBA" id="ARBA00023043"/>
    </source>
</evidence>
<keyword evidence="4" id="KW-0175">Coiled coil</keyword>
<feature type="compositionally biased region" description="Low complexity" evidence="5">
    <location>
        <begin position="595"/>
        <end position="617"/>
    </location>
</feature>
<protein>
    <submittedName>
        <fullName evidence="6">SET3 histone deacetylase complex ankyrin repeat protein</fullName>
    </submittedName>
</protein>
<dbReference type="Gene3D" id="1.25.40.20">
    <property type="entry name" value="Ankyrin repeat-containing domain"/>
    <property type="match status" value="2"/>
</dbReference>
<sequence length="698" mass="77453">MATQGGDDNEETNVLHVSLKELPDAMDTAVYVMEKFPLIVDPSGQATRFLKYQRGTMLMVANPTDMAPESLRRHLVGALKHGSLLIINFDTLTTLELEQFFAPESFPCEVYSRQQLFSPEVFGKLLRPREGDSDVAGFIINDHFKLVVLCRAEMPPPATAKEMCAIHVLLPSEGGKAGTDTADFAKLLGVAKETKRNSTELVEAAFDDDMDTVVACLDKNYDIESEDGHGHTALSEAACQGHKEIVSLLLERGADPNKCNDENRSPLYRAAYNGHLETIQLMLESGGDPRLRSKQGETAFDVAKNAEAQALLAQWDLSKTDRLVDERRKMIEAKWQERITNHVEREQFAVMQIHSELLEIAREGKVEELEKRLEQLADEALETGERPRACADIRDEKGSTLLALAAQFDHMEMVILLVSKGKALEVQAREMTVNSTSTAQKEAAARTSMLARVWKVNVNSRDCRGWAPVAIAVFHEAKKCLRVLLDNGADPNLKNQYNKNAYYFAKDDLDAANNIVKSKAEIRQVLIDWENEHRPAPHDLDAANNIVKSKAEIRQVLIDWENEHRPASVVPTSTSQSSPSKTGKSGKKPAKSIKKAGSTESTTTCTSKVSKTSSTKTKALKTKKPVSEVCLCKYVQKAEHDQHPQYQRLGVRPQRVASALESLLAADLDNLLPVCKFSILHQGIHIPFDINLAAQQGQ</sequence>
<dbReference type="SMART" id="SM00248">
    <property type="entry name" value="ANK"/>
    <property type="match status" value="5"/>
</dbReference>
<keyword evidence="1" id="KW-0677">Repeat</keyword>
<dbReference type="PROSITE" id="PS50088">
    <property type="entry name" value="ANK_REPEAT"/>
    <property type="match status" value="4"/>
</dbReference>
<dbReference type="EMBL" id="NBNE01000614">
    <property type="protein sequence ID" value="OWZ18274.1"/>
    <property type="molecule type" value="Genomic_DNA"/>
</dbReference>
<reference evidence="7" key="1">
    <citation type="submission" date="2017-03" db="EMBL/GenBank/DDBJ databases">
        <title>Phytopthora megakarya and P. palmivora, two closely related causual agents of cacao black pod achieved similar genome size and gene model numbers by different mechanisms.</title>
        <authorList>
            <person name="Ali S."/>
            <person name="Shao J."/>
            <person name="Larry D.J."/>
            <person name="Kronmiller B."/>
            <person name="Shen D."/>
            <person name="Strem M.D."/>
            <person name="Melnick R.L."/>
            <person name="Guiltinan M.J."/>
            <person name="Tyler B.M."/>
            <person name="Meinhardt L.W."/>
            <person name="Bailey B.A."/>
        </authorList>
    </citation>
    <scope>NUCLEOTIDE SEQUENCE [LARGE SCALE GENOMIC DNA]</scope>
    <source>
        <strain evidence="7">zdho120</strain>
    </source>
</reference>
<feature type="compositionally biased region" description="Low complexity" evidence="5">
    <location>
        <begin position="567"/>
        <end position="583"/>
    </location>
</feature>
<feature type="compositionally biased region" description="Basic residues" evidence="5">
    <location>
        <begin position="584"/>
        <end position="594"/>
    </location>
</feature>
<feature type="repeat" description="ANK" evidence="3">
    <location>
        <begin position="262"/>
        <end position="294"/>
    </location>
</feature>
<evidence type="ECO:0000313" key="7">
    <source>
        <dbReference type="Proteomes" id="UP000198211"/>
    </source>
</evidence>
<dbReference type="PANTHER" id="PTHR24171:SF8">
    <property type="entry name" value="BRCA1-ASSOCIATED RING DOMAIN PROTEIN 1"/>
    <property type="match status" value="1"/>
</dbReference>